<name>A0AAV4E3G4_LACHE</name>
<comment type="caution">
    <text evidence="1">The sequence shown here is derived from an EMBL/GenBank/DDBJ whole genome shotgun (WGS) entry which is preliminary data.</text>
</comment>
<proteinExistence type="predicted"/>
<dbReference type="RefSeq" id="WP_061313787.1">
    <property type="nucleotide sequence ID" value="NZ_AP023028.1"/>
</dbReference>
<sequence>MRLGKFDTDILFNIGLLISISDYSLVKTIFEYVMNSAQKDKMDNFTLNILSEIIFNFMDRCLHEKDVKEAKKAISYILKLPNTSILLMNKLKAKACLCDLNGDETRIDEIIWALKLCGYHGYICENKH</sequence>
<dbReference type="EMBL" id="BLYV01000042">
    <property type="protein sequence ID" value="GFP12244.1"/>
    <property type="molecule type" value="Genomic_DNA"/>
</dbReference>
<evidence type="ECO:0000313" key="1">
    <source>
        <dbReference type="EMBL" id="GFP12244.1"/>
    </source>
</evidence>
<accession>A0AAV4E3G4</accession>
<gene>
    <name evidence="1" type="ORF">LHEJCM1062_01160</name>
</gene>
<reference evidence="1" key="1">
    <citation type="submission" date="2020-07" db="EMBL/GenBank/DDBJ databases">
        <title>Draft genome sequence of Lactobacillus helveticus strain JCM 1062.</title>
        <authorList>
            <person name="Endo A."/>
            <person name="Maeno S."/>
            <person name="Kido Y."/>
        </authorList>
    </citation>
    <scope>NUCLEOTIDE SEQUENCE</scope>
    <source>
        <strain evidence="1">JCM 1062</strain>
    </source>
</reference>
<dbReference type="AlphaFoldDB" id="A0AAV4E3G4"/>
<dbReference type="Proteomes" id="UP000630086">
    <property type="component" value="Unassembled WGS sequence"/>
</dbReference>
<protein>
    <submittedName>
        <fullName evidence="1">Uncharacterized protein</fullName>
    </submittedName>
</protein>
<evidence type="ECO:0000313" key="2">
    <source>
        <dbReference type="Proteomes" id="UP000630086"/>
    </source>
</evidence>
<organism evidence="1 2">
    <name type="scientific">Lactobacillus helveticus</name>
    <name type="common">Lactobacillus suntoryeus</name>
    <dbReference type="NCBI Taxonomy" id="1587"/>
    <lineage>
        <taxon>Bacteria</taxon>
        <taxon>Bacillati</taxon>
        <taxon>Bacillota</taxon>
        <taxon>Bacilli</taxon>
        <taxon>Lactobacillales</taxon>
        <taxon>Lactobacillaceae</taxon>
        <taxon>Lactobacillus</taxon>
    </lineage>
</organism>